<dbReference type="OrthoDB" id="9804819at2"/>
<evidence type="ECO:0000313" key="6">
    <source>
        <dbReference type="EMBL" id="SHE47516.1"/>
    </source>
</evidence>
<dbReference type="InterPro" id="IPR050763">
    <property type="entry name" value="ABC_transporter_ATP-binding"/>
</dbReference>
<dbReference type="PROSITE" id="PS50893">
    <property type="entry name" value="ABC_TRANSPORTER_2"/>
    <property type="match status" value="1"/>
</dbReference>
<keyword evidence="7" id="KW-1185">Reference proteome</keyword>
<accession>A0A1M4TSY0</accession>
<comment type="similarity">
    <text evidence="1">Belongs to the ABC transporter superfamily.</text>
</comment>
<dbReference type="CDD" id="cd03230">
    <property type="entry name" value="ABC_DR_subfamily_A"/>
    <property type="match status" value="1"/>
</dbReference>
<dbReference type="RefSeq" id="WP_072848866.1">
    <property type="nucleotide sequence ID" value="NZ_FQVI01000002.1"/>
</dbReference>
<evidence type="ECO:0000256" key="4">
    <source>
        <dbReference type="ARBA" id="ARBA00022840"/>
    </source>
</evidence>
<evidence type="ECO:0000256" key="2">
    <source>
        <dbReference type="ARBA" id="ARBA00022448"/>
    </source>
</evidence>
<dbReference type="SUPFAM" id="SSF52540">
    <property type="entry name" value="P-loop containing nucleoside triphosphate hydrolases"/>
    <property type="match status" value="1"/>
</dbReference>
<dbReference type="PROSITE" id="PS00211">
    <property type="entry name" value="ABC_TRANSPORTER_1"/>
    <property type="match status" value="1"/>
</dbReference>
<dbReference type="EMBL" id="FQVI01000002">
    <property type="protein sequence ID" value="SHE47516.1"/>
    <property type="molecule type" value="Genomic_DNA"/>
</dbReference>
<dbReference type="SMART" id="SM00382">
    <property type="entry name" value="AAA"/>
    <property type="match status" value="1"/>
</dbReference>
<evidence type="ECO:0000259" key="5">
    <source>
        <dbReference type="PROSITE" id="PS50893"/>
    </source>
</evidence>
<organism evidence="6 7">
    <name type="scientific">Lactonifactor longoviformis DSM 17459</name>
    <dbReference type="NCBI Taxonomy" id="1122155"/>
    <lineage>
        <taxon>Bacteria</taxon>
        <taxon>Bacillati</taxon>
        <taxon>Bacillota</taxon>
        <taxon>Clostridia</taxon>
        <taxon>Eubacteriales</taxon>
        <taxon>Clostridiaceae</taxon>
        <taxon>Lactonifactor</taxon>
    </lineage>
</organism>
<dbReference type="GO" id="GO:0005524">
    <property type="term" value="F:ATP binding"/>
    <property type="evidence" value="ECO:0007669"/>
    <property type="project" value="UniProtKB-KW"/>
</dbReference>
<evidence type="ECO:0000313" key="7">
    <source>
        <dbReference type="Proteomes" id="UP000184245"/>
    </source>
</evidence>
<dbReference type="Proteomes" id="UP000184245">
    <property type="component" value="Unassembled WGS sequence"/>
</dbReference>
<dbReference type="InterPro" id="IPR003593">
    <property type="entry name" value="AAA+_ATPase"/>
</dbReference>
<feature type="domain" description="ABC transporter" evidence="5">
    <location>
        <begin position="5"/>
        <end position="230"/>
    </location>
</feature>
<keyword evidence="2" id="KW-0813">Transport</keyword>
<dbReference type="Gene3D" id="3.40.50.300">
    <property type="entry name" value="P-loop containing nucleotide triphosphate hydrolases"/>
    <property type="match status" value="1"/>
</dbReference>
<dbReference type="STRING" id="1122155.SAMN02745158_00570"/>
<dbReference type="InterPro" id="IPR017871">
    <property type="entry name" value="ABC_transporter-like_CS"/>
</dbReference>
<name>A0A1M4TSY0_9CLOT</name>
<dbReference type="PANTHER" id="PTHR42711">
    <property type="entry name" value="ABC TRANSPORTER ATP-BINDING PROTEIN"/>
    <property type="match status" value="1"/>
</dbReference>
<keyword evidence="3" id="KW-0547">Nucleotide-binding</keyword>
<dbReference type="PANTHER" id="PTHR42711:SF5">
    <property type="entry name" value="ABC TRANSPORTER ATP-BINDING PROTEIN NATA"/>
    <property type="match status" value="1"/>
</dbReference>
<keyword evidence="4 6" id="KW-0067">ATP-binding</keyword>
<proteinExistence type="inferred from homology"/>
<gene>
    <name evidence="6" type="ORF">SAMN02745158_00570</name>
</gene>
<dbReference type="Pfam" id="PF00005">
    <property type="entry name" value="ABC_tran"/>
    <property type="match status" value="1"/>
</dbReference>
<reference evidence="6 7" key="1">
    <citation type="submission" date="2016-11" db="EMBL/GenBank/DDBJ databases">
        <authorList>
            <person name="Jaros S."/>
            <person name="Januszkiewicz K."/>
            <person name="Wedrychowicz H."/>
        </authorList>
    </citation>
    <scope>NUCLEOTIDE SEQUENCE [LARGE SCALE GENOMIC DNA]</scope>
    <source>
        <strain evidence="6 7">DSM 17459</strain>
    </source>
</reference>
<protein>
    <submittedName>
        <fullName evidence="6">ABC-2 type transport system ATP-binding protein</fullName>
    </submittedName>
</protein>
<sequence>MDETIRISGLSKSYAGNKVLTDISLSVAAGEVYGLLGANGAGKSTMIECILGTRRADSGSVRIMGLDPWKNRKQLFEEVGVQFQETHYPEKMKVRELCEETACLYEKAADWEMLLEQFALGDKKHAFIQELSGGQKQRLFIILALIPEPKVVFLDELTTGLDTKARRSVWKSLLRLKEQGLTIFLSSHFMDEVEVLCDRIGILKDGGFIFTGTAEEAMAQSGCGRLEDAYLWFTGEEGTEDA</sequence>
<dbReference type="InterPro" id="IPR003439">
    <property type="entry name" value="ABC_transporter-like_ATP-bd"/>
</dbReference>
<dbReference type="InterPro" id="IPR027417">
    <property type="entry name" value="P-loop_NTPase"/>
</dbReference>
<dbReference type="GO" id="GO:0016887">
    <property type="term" value="F:ATP hydrolysis activity"/>
    <property type="evidence" value="ECO:0007669"/>
    <property type="project" value="InterPro"/>
</dbReference>
<dbReference type="AlphaFoldDB" id="A0A1M4TSY0"/>
<evidence type="ECO:0000256" key="3">
    <source>
        <dbReference type="ARBA" id="ARBA00022741"/>
    </source>
</evidence>
<evidence type="ECO:0000256" key="1">
    <source>
        <dbReference type="ARBA" id="ARBA00005417"/>
    </source>
</evidence>